<dbReference type="EMBL" id="LT859958">
    <property type="protein sequence ID" value="SMX53166.1"/>
    <property type="molecule type" value="Genomic_DNA"/>
</dbReference>
<evidence type="ECO:0000313" key="1">
    <source>
        <dbReference type="EMBL" id="SMX53166.1"/>
    </source>
</evidence>
<evidence type="ECO:0000313" key="2">
    <source>
        <dbReference type="Proteomes" id="UP000195514"/>
    </source>
</evidence>
<dbReference type="RefSeq" id="WP_087861124.1">
    <property type="nucleotide sequence ID" value="NZ_LT859958.1"/>
</dbReference>
<dbReference type="OrthoDB" id="916794at2"/>
<proteinExistence type="predicted"/>
<dbReference type="SUPFAM" id="SSF101898">
    <property type="entry name" value="NHL repeat"/>
    <property type="match status" value="1"/>
</dbReference>
<dbReference type="KEGG" id="abat:CFX1CAM_0100"/>
<name>A0A1Y6K0S0_9CHLR</name>
<organism evidence="1 2">
    <name type="scientific">Candidatus Brevifilum fermentans</name>
    <dbReference type="NCBI Taxonomy" id="1986204"/>
    <lineage>
        <taxon>Bacteria</taxon>
        <taxon>Bacillati</taxon>
        <taxon>Chloroflexota</taxon>
        <taxon>Anaerolineae</taxon>
        <taxon>Anaerolineales</taxon>
        <taxon>Anaerolineaceae</taxon>
        <taxon>Candidatus Brevifilum</taxon>
    </lineage>
</organism>
<keyword evidence="2" id="KW-1185">Reference proteome</keyword>
<accession>A0A1Y6K0S0</accession>
<dbReference type="Gene3D" id="2.130.10.10">
    <property type="entry name" value="YVTN repeat-like/Quinoprotein amine dehydrogenase"/>
    <property type="match status" value="1"/>
</dbReference>
<dbReference type="InterPro" id="IPR015943">
    <property type="entry name" value="WD40/YVTN_repeat-like_dom_sf"/>
</dbReference>
<dbReference type="AlphaFoldDB" id="A0A1Y6K0S0"/>
<sequence length="379" mass="43376">MSEKMKVTPFLIRDTQLPSQLGIAANIPFEEAQNNDELRNNWFHPVCSRFNPVDNLLYIGNTAYNNDILYTFDPQNKTFTSLGFQRIASRYDAKVHRSLEIDHNGIIYGATASLHDLDAQHIAPGGQIFQYDPKTRELTTLAIPVPPWYIQTIVLDPDRMILYGYTYQAPYLFRFDIPTRETTVLAYTGNDGHNLALDKDGNLWAYWRQHYGTSSTLDSSPQTTMLKYQPDTRELTWLKNVGVPGRFENDWVYVDFALLGDENNIYIGTTAGTLFSFCTNDQQFQYLGTPLLKDSRIGGMTIGKDGNLYIAAGRNYRCHLVRYLRPENIFEDLGEIKDLSTGEACCDTHFITETSPGTFYISETDNLRRSSYLWECCLE</sequence>
<protein>
    <submittedName>
        <fullName evidence="1">Uncharacterized protein</fullName>
    </submittedName>
</protein>
<reference evidence="2" key="1">
    <citation type="submission" date="2017-05" db="EMBL/GenBank/DDBJ databases">
        <authorList>
            <person name="Kirkegaard R."/>
            <person name="Mcilroy J S."/>
        </authorList>
    </citation>
    <scope>NUCLEOTIDE SEQUENCE [LARGE SCALE GENOMIC DNA]</scope>
</reference>
<dbReference type="Proteomes" id="UP000195514">
    <property type="component" value="Chromosome I"/>
</dbReference>
<gene>
    <name evidence="1" type="ORF">CFX1CAM_0100</name>
</gene>